<dbReference type="KEGG" id="eic:NT01EI_1115"/>
<accession>C5BD08</accession>
<gene>
    <name evidence="1" type="ordered locus">NT01EI_1115</name>
</gene>
<proteinExistence type="predicted"/>
<protein>
    <recommendedName>
        <fullName evidence="3">Transposase</fullName>
    </recommendedName>
</protein>
<reference evidence="2" key="1">
    <citation type="submission" date="2009-03" db="EMBL/GenBank/DDBJ databases">
        <title>Complete genome sequence of Edwardsiella ictaluri 93-146.</title>
        <authorList>
            <person name="Williams M.L."/>
            <person name="Gillaspy A.F."/>
            <person name="Dyer D.W."/>
            <person name="Thune R.L."/>
            <person name="Waldbieser G.C."/>
            <person name="Schuster S.C."/>
            <person name="Gipson J."/>
            <person name="Zaitshik J."/>
            <person name="Landry C."/>
            <person name="Lawrence M.L."/>
        </authorList>
    </citation>
    <scope>NUCLEOTIDE SEQUENCE [LARGE SCALE GENOMIC DNA]</scope>
    <source>
        <strain evidence="2">93-146</strain>
    </source>
</reference>
<dbReference type="EMBL" id="CP001600">
    <property type="protein sequence ID" value="ACR68326.1"/>
    <property type="molecule type" value="Genomic_DNA"/>
</dbReference>
<organism evidence="1 2">
    <name type="scientific">Edwardsiella ictaluri (strain 93-146)</name>
    <dbReference type="NCBI Taxonomy" id="634503"/>
    <lineage>
        <taxon>Bacteria</taxon>
        <taxon>Pseudomonadati</taxon>
        <taxon>Pseudomonadota</taxon>
        <taxon>Gammaproteobacteria</taxon>
        <taxon>Enterobacterales</taxon>
        <taxon>Hafniaceae</taxon>
        <taxon>Edwardsiella</taxon>
    </lineage>
</organism>
<dbReference type="AlphaFoldDB" id="C5BD08"/>
<dbReference type="Proteomes" id="UP000001485">
    <property type="component" value="Chromosome"/>
</dbReference>
<evidence type="ECO:0000313" key="2">
    <source>
        <dbReference type="Proteomes" id="UP000001485"/>
    </source>
</evidence>
<dbReference type="HOGENOM" id="CLU_3288708_0_0_6"/>
<name>C5BD08_EDWI9</name>
<evidence type="ECO:0000313" key="1">
    <source>
        <dbReference type="EMBL" id="ACR68326.1"/>
    </source>
</evidence>
<reference evidence="1 2" key="2">
    <citation type="journal article" date="2012" name="J. Bacteriol.">
        <title>Genome Sequence of Edwardsiella ictaluri 93-146, a Strain Associated with a Natural Channel Catfish Outbreak of Enteric Septicemia of Catfish.</title>
        <authorList>
            <person name="Williams M.L."/>
            <person name="Gillaspy A.F."/>
            <person name="Dyer D.W."/>
            <person name="Thune R.L."/>
            <person name="Waldbieser G.C."/>
            <person name="Schuster S.C."/>
            <person name="Gipson J."/>
            <person name="Zaitshik J."/>
            <person name="Landry C."/>
            <person name="Banes M.M."/>
            <person name="Lawrence M.L."/>
        </authorList>
    </citation>
    <scope>NUCLEOTIDE SEQUENCE [LARGE SCALE GENOMIC DNA]</scope>
    <source>
        <strain evidence="1 2">93-146</strain>
    </source>
</reference>
<evidence type="ECO:0008006" key="3">
    <source>
        <dbReference type="Google" id="ProtNLM"/>
    </source>
</evidence>
<sequence>MANQPLRGSNGVWQKKVGYHRRSIAETAMFRIAKHGRAAI</sequence>